<dbReference type="Gene3D" id="3.40.710.10">
    <property type="entry name" value="DD-peptidase/beta-lactamase superfamily"/>
    <property type="match status" value="1"/>
</dbReference>
<dbReference type="AlphaFoldDB" id="A0A934N451"/>
<dbReference type="InterPro" id="IPR012338">
    <property type="entry name" value="Beta-lactam/transpept-like"/>
</dbReference>
<sequence length="402" mass="42860">MPALSKQGLGRLHDSMELHVNAGSLPGLVTLVAQGDEVHVDTIGTPSFVDNAPLRRDAIFRIASLTKPITALATMTLVEEGVLRLEEPIDDLVPELAGRRVLRSIDADLDDTVPAGRPITLEDLLSYRFGFGSVMAPPGSYPIQRAEAELGLQSIGGPPWPPVAHDVDGWIGALGSLPLMYQPGEQWLYNTSAQVLGVLLARACGQDLGSVVRERIFEPSGMTDTGFTVPAEKLSRLTTAYQPDAATGELSVLDDPGHSWWSTLPSFPDASGWLVSTIDDYWLFVSTLLSGRTRQGERILSPETVALVTTDRLTPSQREAAALFLGERGGWGLGLEVPATGTSDHCLPSGIGWDGGTGTTWRSNPRSGVTGIMFTQRAATSPAPSPVVEDFWAGVNAATATR</sequence>
<proteinExistence type="predicted"/>
<name>A0A934N451_9BACT</name>
<comment type="caution">
    <text evidence="2">The sequence shown here is derived from an EMBL/GenBank/DDBJ whole genome shotgun (WGS) entry which is preliminary data.</text>
</comment>
<evidence type="ECO:0000313" key="3">
    <source>
        <dbReference type="Proteomes" id="UP000612893"/>
    </source>
</evidence>
<accession>A0A934N451</accession>
<protein>
    <submittedName>
        <fullName evidence="2">Beta-lactamase family protein</fullName>
    </submittedName>
</protein>
<organism evidence="2 3">
    <name type="scientific">Candidatus Nephthysia bennettiae</name>
    <dbReference type="NCBI Taxonomy" id="3127016"/>
    <lineage>
        <taxon>Bacteria</taxon>
        <taxon>Bacillati</taxon>
        <taxon>Candidatus Dormiibacterota</taxon>
        <taxon>Candidatus Dormibacteria</taxon>
        <taxon>Candidatus Dormibacterales</taxon>
        <taxon>Candidatus Dormibacteraceae</taxon>
        <taxon>Candidatus Nephthysia</taxon>
    </lineage>
</organism>
<dbReference type="Pfam" id="PF00144">
    <property type="entry name" value="Beta-lactamase"/>
    <property type="match status" value="1"/>
</dbReference>
<dbReference type="Proteomes" id="UP000612893">
    <property type="component" value="Unassembled WGS sequence"/>
</dbReference>
<keyword evidence="3" id="KW-1185">Reference proteome</keyword>
<dbReference type="EMBL" id="JAEKNR010000176">
    <property type="protein sequence ID" value="MBJ7599885.1"/>
    <property type="molecule type" value="Genomic_DNA"/>
</dbReference>
<dbReference type="InterPro" id="IPR001466">
    <property type="entry name" value="Beta-lactam-related"/>
</dbReference>
<reference evidence="2" key="1">
    <citation type="submission" date="2020-10" db="EMBL/GenBank/DDBJ databases">
        <title>Ca. Dormibacterota MAGs.</title>
        <authorList>
            <person name="Montgomery K."/>
        </authorList>
    </citation>
    <scope>NUCLEOTIDE SEQUENCE [LARGE SCALE GENOMIC DNA]</scope>
    <source>
        <strain evidence="2">SC8812_S17_10</strain>
    </source>
</reference>
<evidence type="ECO:0000259" key="1">
    <source>
        <dbReference type="Pfam" id="PF00144"/>
    </source>
</evidence>
<feature type="domain" description="Beta-lactamase-related" evidence="1">
    <location>
        <begin position="22"/>
        <end position="380"/>
    </location>
</feature>
<dbReference type="RefSeq" id="WP_338203522.1">
    <property type="nucleotide sequence ID" value="NZ_JAEKNR010000176.1"/>
</dbReference>
<evidence type="ECO:0000313" key="2">
    <source>
        <dbReference type="EMBL" id="MBJ7599885.1"/>
    </source>
</evidence>
<dbReference type="InterPro" id="IPR050789">
    <property type="entry name" value="Diverse_Enzym_Activities"/>
</dbReference>
<dbReference type="PANTHER" id="PTHR43283:SF3">
    <property type="entry name" value="BETA-LACTAMASE FAMILY PROTEIN (AFU_ORTHOLOGUE AFUA_5G07500)"/>
    <property type="match status" value="1"/>
</dbReference>
<gene>
    <name evidence="2" type="ORF">JF922_17630</name>
</gene>
<dbReference type="PANTHER" id="PTHR43283">
    <property type="entry name" value="BETA-LACTAMASE-RELATED"/>
    <property type="match status" value="1"/>
</dbReference>
<dbReference type="SUPFAM" id="SSF56601">
    <property type="entry name" value="beta-lactamase/transpeptidase-like"/>
    <property type="match status" value="1"/>
</dbReference>